<dbReference type="PROSITE" id="PS51767">
    <property type="entry name" value="PEPTIDASE_A1"/>
    <property type="match status" value="1"/>
</dbReference>
<dbReference type="InterPro" id="IPR001969">
    <property type="entry name" value="Aspartic_peptidase_AS"/>
</dbReference>
<evidence type="ECO:0000256" key="3">
    <source>
        <dbReference type="PIRSR" id="PIRSR601461-1"/>
    </source>
</evidence>
<feature type="disulfide bond" evidence="4">
    <location>
        <begin position="314"/>
        <end position="347"/>
    </location>
</feature>
<dbReference type="GO" id="GO:0006508">
    <property type="term" value="P:proteolysis"/>
    <property type="evidence" value="ECO:0007669"/>
    <property type="project" value="UniProtKB-KW"/>
</dbReference>
<reference evidence="7" key="2">
    <citation type="submission" date="2025-09" db="UniProtKB">
        <authorList>
            <consortium name="Ensembl"/>
        </authorList>
    </citation>
    <scope>IDENTIFICATION</scope>
</reference>
<dbReference type="SUPFAM" id="SSF50630">
    <property type="entry name" value="Acid proteases"/>
    <property type="match status" value="1"/>
</dbReference>
<dbReference type="FunFam" id="2.40.70.10:FF:000006">
    <property type="entry name" value="Cathepsin E"/>
    <property type="match status" value="1"/>
</dbReference>
<dbReference type="Pfam" id="PF00026">
    <property type="entry name" value="Asp"/>
    <property type="match status" value="1"/>
</dbReference>
<dbReference type="FunFam" id="2.40.70.10:FF:000419">
    <property type="match status" value="1"/>
</dbReference>
<feature type="active site" evidence="3">
    <location>
        <position position="280"/>
    </location>
</feature>
<proteinExistence type="inferred from homology"/>
<keyword evidence="5" id="KW-0064">Aspartyl protease</keyword>
<dbReference type="Proteomes" id="UP000694569">
    <property type="component" value="Unplaced"/>
</dbReference>
<dbReference type="Gene3D" id="6.10.140.60">
    <property type="match status" value="1"/>
</dbReference>
<name>A0A8C5LN28_9ANUR</name>
<dbReference type="InterPro" id="IPR012848">
    <property type="entry name" value="Aspartic_peptidase_N"/>
</dbReference>
<dbReference type="Gene3D" id="2.40.70.10">
    <property type="entry name" value="Acid Proteases"/>
    <property type="match status" value="2"/>
</dbReference>
<keyword evidence="5" id="KW-0645">Protease</keyword>
<dbReference type="InterPro" id="IPR033121">
    <property type="entry name" value="PEPTIDASE_A1"/>
</dbReference>
<reference evidence="7" key="1">
    <citation type="submission" date="2025-08" db="UniProtKB">
        <authorList>
            <consortium name="Ensembl"/>
        </authorList>
    </citation>
    <scope>IDENTIFICATION</scope>
</reference>
<evidence type="ECO:0000313" key="7">
    <source>
        <dbReference type="Ensembl" id="ENSLLEP00000001404.1"/>
    </source>
</evidence>
<dbReference type="PANTHER" id="PTHR47966:SF81">
    <property type="entry name" value="MGC108380 PROTEIN"/>
    <property type="match status" value="1"/>
</dbReference>
<feature type="domain" description="Peptidase A1" evidence="6">
    <location>
        <begin position="81"/>
        <end position="389"/>
    </location>
</feature>
<keyword evidence="8" id="KW-1185">Reference proteome</keyword>
<evidence type="ECO:0000256" key="2">
    <source>
        <dbReference type="ARBA" id="ARBA00023157"/>
    </source>
</evidence>
<dbReference type="PROSITE" id="PS00141">
    <property type="entry name" value="ASP_PROTEASE"/>
    <property type="match status" value="2"/>
</dbReference>
<evidence type="ECO:0000313" key="8">
    <source>
        <dbReference type="Proteomes" id="UP000694569"/>
    </source>
</evidence>
<keyword evidence="2 4" id="KW-1015">Disulfide bond</keyword>
<dbReference type="OrthoDB" id="771136at2759"/>
<dbReference type="Ensembl" id="ENSLLET00000001474.1">
    <property type="protein sequence ID" value="ENSLLEP00000001404.1"/>
    <property type="gene ID" value="ENSLLEG00000000910.1"/>
</dbReference>
<evidence type="ECO:0000256" key="5">
    <source>
        <dbReference type="RuleBase" id="RU000454"/>
    </source>
</evidence>
<dbReference type="PANTHER" id="PTHR47966">
    <property type="entry name" value="BETA-SITE APP-CLEAVING ENZYME, ISOFORM A-RELATED"/>
    <property type="match status" value="1"/>
</dbReference>
<dbReference type="Pfam" id="PF07966">
    <property type="entry name" value="A1_Propeptide"/>
    <property type="match status" value="1"/>
</dbReference>
<dbReference type="GeneTree" id="ENSGT00940000160626"/>
<evidence type="ECO:0000256" key="4">
    <source>
        <dbReference type="PIRSR" id="PIRSR601461-2"/>
    </source>
</evidence>
<feature type="active site" evidence="3">
    <location>
        <position position="99"/>
    </location>
</feature>
<dbReference type="GO" id="GO:0004190">
    <property type="term" value="F:aspartic-type endopeptidase activity"/>
    <property type="evidence" value="ECO:0007669"/>
    <property type="project" value="UniProtKB-KW"/>
</dbReference>
<comment type="similarity">
    <text evidence="1 5">Belongs to the peptidase A1 family.</text>
</comment>
<dbReference type="InterPro" id="IPR021109">
    <property type="entry name" value="Peptidase_aspartic_dom_sf"/>
</dbReference>
<keyword evidence="5" id="KW-0378">Hydrolase</keyword>
<feature type="disulfide bond" evidence="4">
    <location>
        <begin position="112"/>
        <end position="117"/>
    </location>
</feature>
<organism evidence="7 8">
    <name type="scientific">Leptobrachium leishanense</name>
    <name type="common">Leishan spiny toad</name>
    <dbReference type="NCBI Taxonomy" id="445787"/>
    <lineage>
        <taxon>Eukaryota</taxon>
        <taxon>Metazoa</taxon>
        <taxon>Chordata</taxon>
        <taxon>Craniata</taxon>
        <taxon>Vertebrata</taxon>
        <taxon>Euteleostomi</taxon>
        <taxon>Amphibia</taxon>
        <taxon>Batrachia</taxon>
        <taxon>Anura</taxon>
        <taxon>Pelobatoidea</taxon>
        <taxon>Megophryidae</taxon>
        <taxon>Leptobrachium</taxon>
    </lineage>
</organism>
<dbReference type="PRINTS" id="PR00792">
    <property type="entry name" value="PEPSIN"/>
</dbReference>
<evidence type="ECO:0000259" key="6">
    <source>
        <dbReference type="PROSITE" id="PS51767"/>
    </source>
</evidence>
<accession>A0A8C5LN28</accession>
<protein>
    <recommendedName>
        <fullName evidence="6">Peptidase A1 domain-containing protein</fullName>
    </recommendedName>
</protein>
<dbReference type="InterPro" id="IPR001461">
    <property type="entry name" value="Aspartic_peptidase_A1"/>
</dbReference>
<evidence type="ECO:0000256" key="1">
    <source>
        <dbReference type="ARBA" id="ARBA00007447"/>
    </source>
</evidence>
<sequence length="392" mass="43393">MAYVVLLISPKILGLLRNPPKPILFRVPLKRMKSIRETMAEKGALEEFMKTHVKEPAIKYNLIQQNRYAVTYEPMYLDTYYFGEISIGTPPQNFLVAFDTGSSNLWVASTYCQSQACTNHPLFNPSQSSTYTSNNQQFSMWYGSGSMTGVLGYDTVTVQGLSIPNQEFGLSVTEPSSFFYYSKFDGIFGMAYQSLAAGGATTAIQGMIQQNLIPQPVFSFYLTGQSGEVIFGGVDSSLYSGQIYWTPVTQEIYWQIAIDGFSVNGQATQWCSQGCQGIVDTGTPLLTIPQQYLGTLLQYIGAQQAQNGNYIVNCNNVQSLPSISFTISGVQFSIPPSGYILQINGYCVVGFEETYLPSRNGQPMWILGDVFLRQYYSVYDVGNNQVGFAAMA</sequence>
<dbReference type="AlphaFoldDB" id="A0A8C5LN28"/>